<comment type="caution">
    <text evidence="1">The sequence shown here is derived from an EMBL/GenBank/DDBJ whole genome shotgun (WGS) entry which is preliminary data.</text>
</comment>
<keyword evidence="2" id="KW-1185">Reference proteome</keyword>
<dbReference type="Proteomes" id="UP001208570">
    <property type="component" value="Unassembled WGS sequence"/>
</dbReference>
<accession>A0AAD9N0Q7</accession>
<dbReference type="EMBL" id="JAODUP010000327">
    <property type="protein sequence ID" value="KAK2152485.1"/>
    <property type="molecule type" value="Genomic_DNA"/>
</dbReference>
<evidence type="ECO:0000313" key="1">
    <source>
        <dbReference type="EMBL" id="KAK2152485.1"/>
    </source>
</evidence>
<dbReference type="AlphaFoldDB" id="A0AAD9N0Q7"/>
<sequence length="32" mass="3695">MGLHSVSRWLQRLVVQRISVTFGATTRMFVDC</sequence>
<proteinExistence type="predicted"/>
<name>A0AAD9N0Q7_9ANNE</name>
<reference evidence="1" key="1">
    <citation type="journal article" date="2023" name="Mol. Biol. Evol.">
        <title>Third-Generation Sequencing Reveals the Adaptive Role of the Epigenome in Three Deep-Sea Polychaetes.</title>
        <authorList>
            <person name="Perez M."/>
            <person name="Aroh O."/>
            <person name="Sun Y."/>
            <person name="Lan Y."/>
            <person name="Juniper S.K."/>
            <person name="Young C.R."/>
            <person name="Angers B."/>
            <person name="Qian P.Y."/>
        </authorList>
    </citation>
    <scope>NUCLEOTIDE SEQUENCE</scope>
    <source>
        <strain evidence="1">P08H-3</strain>
    </source>
</reference>
<protein>
    <submittedName>
        <fullName evidence="1">Uncharacterized protein</fullName>
    </submittedName>
</protein>
<organism evidence="1 2">
    <name type="scientific">Paralvinella palmiformis</name>
    <dbReference type="NCBI Taxonomy" id="53620"/>
    <lineage>
        <taxon>Eukaryota</taxon>
        <taxon>Metazoa</taxon>
        <taxon>Spiralia</taxon>
        <taxon>Lophotrochozoa</taxon>
        <taxon>Annelida</taxon>
        <taxon>Polychaeta</taxon>
        <taxon>Sedentaria</taxon>
        <taxon>Canalipalpata</taxon>
        <taxon>Terebellida</taxon>
        <taxon>Terebelliformia</taxon>
        <taxon>Alvinellidae</taxon>
        <taxon>Paralvinella</taxon>
    </lineage>
</organism>
<gene>
    <name evidence="1" type="ORF">LSH36_327g03023</name>
</gene>
<evidence type="ECO:0000313" key="2">
    <source>
        <dbReference type="Proteomes" id="UP001208570"/>
    </source>
</evidence>